<reference evidence="2 3" key="1">
    <citation type="journal article" date="2021" name="Nat. Commun.">
        <title>Genetic determinants of endophytism in the Arabidopsis root mycobiome.</title>
        <authorList>
            <person name="Mesny F."/>
            <person name="Miyauchi S."/>
            <person name="Thiergart T."/>
            <person name="Pickel B."/>
            <person name="Atanasova L."/>
            <person name="Karlsson M."/>
            <person name="Huettel B."/>
            <person name="Barry K.W."/>
            <person name="Haridas S."/>
            <person name="Chen C."/>
            <person name="Bauer D."/>
            <person name="Andreopoulos W."/>
            <person name="Pangilinan J."/>
            <person name="LaButti K."/>
            <person name="Riley R."/>
            <person name="Lipzen A."/>
            <person name="Clum A."/>
            <person name="Drula E."/>
            <person name="Henrissat B."/>
            <person name="Kohler A."/>
            <person name="Grigoriev I.V."/>
            <person name="Martin F.M."/>
            <person name="Hacquard S."/>
        </authorList>
    </citation>
    <scope>NUCLEOTIDE SEQUENCE [LARGE SCALE GENOMIC DNA]</scope>
    <source>
        <strain evidence="2 3">MPI-SDFR-AT-0080</strain>
    </source>
</reference>
<evidence type="ECO:0000313" key="3">
    <source>
        <dbReference type="Proteomes" id="UP000774617"/>
    </source>
</evidence>
<evidence type="ECO:0000313" key="2">
    <source>
        <dbReference type="EMBL" id="KAH7025355.1"/>
    </source>
</evidence>
<protein>
    <submittedName>
        <fullName evidence="2">Heterokaryon incompatibility protein-domain-containing protein</fullName>
    </submittedName>
</protein>
<organism evidence="2 3">
    <name type="scientific">Macrophomina phaseolina</name>
    <dbReference type="NCBI Taxonomy" id="35725"/>
    <lineage>
        <taxon>Eukaryota</taxon>
        <taxon>Fungi</taxon>
        <taxon>Dikarya</taxon>
        <taxon>Ascomycota</taxon>
        <taxon>Pezizomycotina</taxon>
        <taxon>Dothideomycetes</taxon>
        <taxon>Dothideomycetes incertae sedis</taxon>
        <taxon>Botryosphaeriales</taxon>
        <taxon>Botryosphaeriaceae</taxon>
        <taxon>Macrophomina</taxon>
    </lineage>
</organism>
<gene>
    <name evidence="2" type="ORF">B0J12DRAFT_705122</name>
</gene>
<keyword evidence="3" id="KW-1185">Reference proteome</keyword>
<dbReference type="Pfam" id="PF06985">
    <property type="entry name" value="HET"/>
    <property type="match status" value="1"/>
</dbReference>
<comment type="caution">
    <text evidence="2">The sequence shown here is derived from an EMBL/GenBank/DDBJ whole genome shotgun (WGS) entry which is preliminary data.</text>
</comment>
<dbReference type="PANTHER" id="PTHR33112:SF16">
    <property type="entry name" value="HETEROKARYON INCOMPATIBILITY DOMAIN-CONTAINING PROTEIN"/>
    <property type="match status" value="1"/>
</dbReference>
<dbReference type="InterPro" id="IPR010730">
    <property type="entry name" value="HET"/>
</dbReference>
<name>A0ABQ8FT25_9PEZI</name>
<accession>A0ABQ8FT25</accession>
<proteinExistence type="predicted"/>
<feature type="domain" description="Heterokaryon incompatibility" evidence="1">
    <location>
        <begin position="120"/>
        <end position="262"/>
    </location>
</feature>
<dbReference type="PANTHER" id="PTHR33112">
    <property type="entry name" value="DOMAIN PROTEIN, PUTATIVE-RELATED"/>
    <property type="match status" value="1"/>
</dbReference>
<dbReference type="Proteomes" id="UP000774617">
    <property type="component" value="Unassembled WGS sequence"/>
</dbReference>
<dbReference type="EMBL" id="JAGTJR010000060">
    <property type="protein sequence ID" value="KAH7025355.1"/>
    <property type="molecule type" value="Genomic_DNA"/>
</dbReference>
<sequence length="673" mass="77434">MCAERCTGREPLFQGSFDLYFDFSYRRNEQLPWATLYLSFVPNDSGMQTKSILQIFGDYRGSSLSGDCTAREHILDNSDWSALKANVETFGAPDSGKIHGLRVIDVEEARITIAPSNCQYITLSYVWGASEEARNSLKATSGNIRSLEAFGSLRSNTVPATIKDAMTACAKLGKRYLWVDRLCILQNDPGSTINVMDQIYTTSILTIVPFSNNDVSQKIPGISRPQMMPLEVRVPNWLFLEKVSVYDQRLSHWRRRGWTFQEEHFSMQLLFFGEREHYSCKNTESSSNFFQLVTDYSHRNLSLPGDKVRAFAGVLNRQYGRNHRYGMPFPEFDYAMLWRPNDPSKNEVFPSWSWASVRSVQYDSYYEDKLAIASWAFYTRTSTFDIQLIPVIPKPEKLVWKLPTKARFKNRRDEYAHRASVLLISSILAWREGFFVPRMPIDFTLGLTWYEIMLKAISRWSEYEDFWRATRPHDLHRLLVEKVAQTALDGETSPRTVLVHTQAAVLYLRIPVECKIPLFTPEDVLCGWAVLDREAEDYKRLHSAEDGEPKVEVLALSITRATRRDKLAYEGICGIYRPEDIYDDKRHEDVLCFDSEGMVIDTFRPPMMLINVMLLEKLGGSYRRIGLGKVLMKRWNSARMMTGSTNAAMICLQVLSRGVAETAGLFNRLKTPR</sequence>
<evidence type="ECO:0000259" key="1">
    <source>
        <dbReference type="Pfam" id="PF06985"/>
    </source>
</evidence>